<evidence type="ECO:0000313" key="2">
    <source>
        <dbReference type="Proteomes" id="UP001527925"/>
    </source>
</evidence>
<gene>
    <name evidence="1" type="ORF">HK105_201563</name>
</gene>
<name>A0ABR4NGR5_9FUNG</name>
<dbReference type="Gene3D" id="1.25.40.20">
    <property type="entry name" value="Ankyrin repeat-containing domain"/>
    <property type="match status" value="1"/>
</dbReference>
<organism evidence="1 2">
    <name type="scientific">Polyrhizophydium stewartii</name>
    <dbReference type="NCBI Taxonomy" id="2732419"/>
    <lineage>
        <taxon>Eukaryota</taxon>
        <taxon>Fungi</taxon>
        <taxon>Fungi incertae sedis</taxon>
        <taxon>Chytridiomycota</taxon>
        <taxon>Chytridiomycota incertae sedis</taxon>
        <taxon>Chytridiomycetes</taxon>
        <taxon>Rhizophydiales</taxon>
        <taxon>Rhizophydiales incertae sedis</taxon>
        <taxon>Polyrhizophydium</taxon>
    </lineage>
</organism>
<dbReference type="SUPFAM" id="SSF48403">
    <property type="entry name" value="Ankyrin repeat"/>
    <property type="match status" value="1"/>
</dbReference>
<reference evidence="1 2" key="1">
    <citation type="submission" date="2023-09" db="EMBL/GenBank/DDBJ databases">
        <title>Pangenome analysis of Batrachochytrium dendrobatidis and related Chytrids.</title>
        <authorList>
            <person name="Yacoub M.N."/>
            <person name="Stajich J.E."/>
            <person name="James T.Y."/>
        </authorList>
    </citation>
    <scope>NUCLEOTIDE SEQUENCE [LARGE SCALE GENOMIC DNA]</scope>
    <source>
        <strain evidence="1 2">JEL0888</strain>
    </source>
</reference>
<dbReference type="InterPro" id="IPR036770">
    <property type="entry name" value="Ankyrin_rpt-contain_sf"/>
</dbReference>
<accession>A0ABR4NGR5</accession>
<proteinExistence type="predicted"/>
<protein>
    <submittedName>
        <fullName evidence="1">Uncharacterized protein</fullName>
    </submittedName>
</protein>
<keyword evidence="2" id="KW-1185">Reference proteome</keyword>
<evidence type="ECO:0000313" key="1">
    <source>
        <dbReference type="EMBL" id="KAL2918729.1"/>
    </source>
</evidence>
<dbReference type="EMBL" id="JADGIZ020000005">
    <property type="protein sequence ID" value="KAL2918729.1"/>
    <property type="molecule type" value="Genomic_DNA"/>
</dbReference>
<comment type="caution">
    <text evidence="1">The sequence shown here is derived from an EMBL/GenBank/DDBJ whole genome shotgun (WGS) entry which is preliminary data.</text>
</comment>
<sequence length="122" mass="13251">MATAEHRDAGARFDADVELDAYKFLGAYLGALTPLQYALLLGHDAIARDITERSFKEDLDEPFGVRAGAVSLQGRVSPSTFLGAKELVKLLLERGAGRGVRNAKGFAPVDVVDDADMRRLFQ</sequence>
<dbReference type="Proteomes" id="UP001527925">
    <property type="component" value="Unassembled WGS sequence"/>
</dbReference>